<reference evidence="2 3" key="1">
    <citation type="submission" date="2016-11" db="EMBL/GenBank/DDBJ databases">
        <title>The macronuclear genome of Stentor coeruleus: a giant cell with tiny introns.</title>
        <authorList>
            <person name="Slabodnick M."/>
            <person name="Ruby J.G."/>
            <person name="Reiff S.B."/>
            <person name="Swart E.C."/>
            <person name="Gosai S."/>
            <person name="Prabakaran S."/>
            <person name="Witkowska E."/>
            <person name="Larue G.E."/>
            <person name="Fisher S."/>
            <person name="Freeman R.M."/>
            <person name="Gunawardena J."/>
            <person name="Chu W."/>
            <person name="Stover N.A."/>
            <person name="Gregory B.D."/>
            <person name="Nowacki M."/>
            <person name="Derisi J."/>
            <person name="Roy S.W."/>
            <person name="Marshall W.F."/>
            <person name="Sood P."/>
        </authorList>
    </citation>
    <scope>NUCLEOTIDE SEQUENCE [LARGE SCALE GENOMIC DNA]</scope>
    <source>
        <strain evidence="2">WM001</strain>
    </source>
</reference>
<comment type="caution">
    <text evidence="2">The sequence shown here is derived from an EMBL/GenBank/DDBJ whole genome shotgun (WGS) entry which is preliminary data.</text>
</comment>
<name>A0A1R2D345_9CILI</name>
<dbReference type="Proteomes" id="UP000187209">
    <property type="component" value="Unassembled WGS sequence"/>
</dbReference>
<evidence type="ECO:0000313" key="2">
    <source>
        <dbReference type="EMBL" id="OMJ95672.1"/>
    </source>
</evidence>
<organism evidence="2 3">
    <name type="scientific">Stentor coeruleus</name>
    <dbReference type="NCBI Taxonomy" id="5963"/>
    <lineage>
        <taxon>Eukaryota</taxon>
        <taxon>Sar</taxon>
        <taxon>Alveolata</taxon>
        <taxon>Ciliophora</taxon>
        <taxon>Postciliodesmatophora</taxon>
        <taxon>Heterotrichea</taxon>
        <taxon>Heterotrichida</taxon>
        <taxon>Stentoridae</taxon>
        <taxon>Stentor</taxon>
    </lineage>
</organism>
<gene>
    <name evidence="2" type="ORF">SteCoe_922</name>
</gene>
<dbReference type="AlphaFoldDB" id="A0A1R2D345"/>
<evidence type="ECO:0000256" key="1">
    <source>
        <dbReference type="SAM" id="MobiDB-lite"/>
    </source>
</evidence>
<protein>
    <submittedName>
        <fullName evidence="2">Uncharacterized protein</fullName>
    </submittedName>
</protein>
<feature type="compositionally biased region" description="Basic and acidic residues" evidence="1">
    <location>
        <begin position="244"/>
        <end position="253"/>
    </location>
</feature>
<feature type="region of interest" description="Disordered" evidence="1">
    <location>
        <begin position="234"/>
        <end position="253"/>
    </location>
</feature>
<dbReference type="OrthoDB" id="285200at2759"/>
<evidence type="ECO:0000313" key="3">
    <source>
        <dbReference type="Proteomes" id="UP000187209"/>
    </source>
</evidence>
<sequence length="253" mass="28678">MCNFNVYCQLEEGTCKCHEKAMIQGQNNMPPTGFKAQNNNLLMFGLLNMITQQNKLIQSAYTKMKDVLEIISNSHGKSNEKDFNNKTFPDQITCKSTLQAYLCGANPHHTCSLMICSDIPTPAYKERCFSILLRLVDNSEKFVTLTNAVMFKVNIYTTENPPKLLTLNTSGEKLIRGTDEVNSKSIIFFSKIIINEVSSRYLNGALFLVFMPQNADFIQPLIIEDFVIKARKPDTARPSKRIKRSETEKPGDE</sequence>
<proteinExistence type="predicted"/>
<dbReference type="EMBL" id="MPUH01000009">
    <property type="protein sequence ID" value="OMJ95672.1"/>
    <property type="molecule type" value="Genomic_DNA"/>
</dbReference>
<accession>A0A1R2D345</accession>
<keyword evidence="3" id="KW-1185">Reference proteome</keyword>